<dbReference type="InterPro" id="IPR020610">
    <property type="entry name" value="Thiolase_AS"/>
</dbReference>
<keyword evidence="3" id="KW-1185">Reference proteome</keyword>
<organism evidence="2 3">
    <name type="scientific">Monoraphidium neglectum</name>
    <dbReference type="NCBI Taxonomy" id="145388"/>
    <lineage>
        <taxon>Eukaryota</taxon>
        <taxon>Viridiplantae</taxon>
        <taxon>Chlorophyta</taxon>
        <taxon>core chlorophytes</taxon>
        <taxon>Chlorophyceae</taxon>
        <taxon>CS clade</taxon>
        <taxon>Sphaeropleales</taxon>
        <taxon>Selenastraceae</taxon>
        <taxon>Monoraphidium</taxon>
    </lineage>
</organism>
<gene>
    <name evidence="2" type="ORF">MNEG_13910</name>
</gene>
<dbReference type="GeneID" id="25731420"/>
<dbReference type="KEGG" id="mng:MNEG_13910"/>
<reference evidence="2 3" key="1">
    <citation type="journal article" date="2013" name="BMC Genomics">
        <title>Reconstruction of the lipid metabolism for the microalga Monoraphidium neglectum from its genome sequence reveals characteristics suitable for biofuel production.</title>
        <authorList>
            <person name="Bogen C."/>
            <person name="Al-Dilaimi A."/>
            <person name="Albersmeier A."/>
            <person name="Wichmann J."/>
            <person name="Grundmann M."/>
            <person name="Rupp O."/>
            <person name="Lauersen K.J."/>
            <person name="Blifernez-Klassen O."/>
            <person name="Kalinowski J."/>
            <person name="Goesmann A."/>
            <person name="Mussgnug J.H."/>
            <person name="Kruse O."/>
        </authorList>
    </citation>
    <scope>NUCLEOTIDE SEQUENCE [LARGE SCALE GENOMIC DNA]</scope>
    <source>
        <strain evidence="2 3">SAG 48.87</strain>
    </source>
</reference>
<evidence type="ECO:0000313" key="2">
    <source>
        <dbReference type="EMBL" id="KIY94051.1"/>
    </source>
</evidence>
<sequence length="62" mass="5815">AHSQAARSPLGVLQGRPQAPHGRALPPRGLAARGGPRRAGGAAGACRAGGAGGGAAVNAEVV</sequence>
<name>A0A0D2LX04_9CHLO</name>
<feature type="non-terminal residue" evidence="2">
    <location>
        <position position="1"/>
    </location>
</feature>
<feature type="compositionally biased region" description="Gly residues" evidence="1">
    <location>
        <begin position="37"/>
        <end position="55"/>
    </location>
</feature>
<protein>
    <submittedName>
        <fullName evidence="2">Uncharacterized protein</fullName>
    </submittedName>
</protein>
<dbReference type="EMBL" id="KK104345">
    <property type="protein sequence ID" value="KIY94051.1"/>
    <property type="molecule type" value="Genomic_DNA"/>
</dbReference>
<proteinExistence type="predicted"/>
<dbReference type="GO" id="GO:0016747">
    <property type="term" value="F:acyltransferase activity, transferring groups other than amino-acyl groups"/>
    <property type="evidence" value="ECO:0007669"/>
    <property type="project" value="InterPro"/>
</dbReference>
<accession>A0A0D2LX04</accession>
<feature type="compositionally biased region" description="Low complexity" evidence="1">
    <location>
        <begin position="22"/>
        <end position="34"/>
    </location>
</feature>
<dbReference type="Proteomes" id="UP000054498">
    <property type="component" value="Unassembled WGS sequence"/>
</dbReference>
<evidence type="ECO:0000313" key="3">
    <source>
        <dbReference type="Proteomes" id="UP000054498"/>
    </source>
</evidence>
<dbReference type="RefSeq" id="XP_013893071.1">
    <property type="nucleotide sequence ID" value="XM_014037617.1"/>
</dbReference>
<evidence type="ECO:0000256" key="1">
    <source>
        <dbReference type="SAM" id="MobiDB-lite"/>
    </source>
</evidence>
<feature type="non-terminal residue" evidence="2">
    <location>
        <position position="62"/>
    </location>
</feature>
<dbReference type="PROSITE" id="PS00099">
    <property type="entry name" value="THIOLASE_3"/>
    <property type="match status" value="1"/>
</dbReference>
<dbReference type="AlphaFoldDB" id="A0A0D2LX04"/>
<feature type="region of interest" description="Disordered" evidence="1">
    <location>
        <begin position="1"/>
        <end position="62"/>
    </location>
</feature>